<name>A0ABT6U2U6_9GAMM</name>
<keyword evidence="2" id="KW-1185">Reference proteome</keyword>
<dbReference type="RefSeq" id="WP_175078869.1">
    <property type="nucleotide sequence ID" value="NZ_JAKUMG010000009.1"/>
</dbReference>
<dbReference type="EMBL" id="JAKUMG010000009">
    <property type="protein sequence ID" value="MDI4670375.1"/>
    <property type="molecule type" value="Genomic_DNA"/>
</dbReference>
<reference evidence="1 2" key="1">
    <citation type="submission" date="2022-02" db="EMBL/GenBank/DDBJ databases">
        <title>Genome analysis of Beneficial Microorganisms for Coral consortium from Pocillopora damicornis.</title>
        <authorList>
            <person name="Rosado P.M."/>
            <person name="Cardoso P.M."/>
            <person name="Rosado J.G."/>
            <person name="Schultz J."/>
            <person name="Rocha U."/>
            <person name="Costa T.K."/>
            <person name="Peixoto R.S."/>
        </authorList>
    </citation>
    <scope>NUCLEOTIDE SEQUENCE [LARGE SCALE GENOMIC DNA]</scope>
    <source>
        <strain evidence="1 2">BMC5</strain>
    </source>
</reference>
<organism evidence="1 2">
    <name type="scientific">Pseudoalteromonas shioyasakiensis</name>
    <dbReference type="NCBI Taxonomy" id="1190813"/>
    <lineage>
        <taxon>Bacteria</taxon>
        <taxon>Pseudomonadati</taxon>
        <taxon>Pseudomonadota</taxon>
        <taxon>Gammaproteobacteria</taxon>
        <taxon>Alteromonadales</taxon>
        <taxon>Pseudoalteromonadaceae</taxon>
        <taxon>Pseudoalteromonas</taxon>
    </lineage>
</organism>
<gene>
    <name evidence="1" type="ORF">MKZ47_14985</name>
</gene>
<comment type="caution">
    <text evidence="1">The sequence shown here is derived from an EMBL/GenBank/DDBJ whole genome shotgun (WGS) entry which is preliminary data.</text>
</comment>
<evidence type="ECO:0000313" key="2">
    <source>
        <dbReference type="Proteomes" id="UP001156974"/>
    </source>
</evidence>
<protein>
    <submittedName>
        <fullName evidence="1">Uncharacterized protein</fullName>
    </submittedName>
</protein>
<evidence type="ECO:0000313" key="1">
    <source>
        <dbReference type="EMBL" id="MDI4670375.1"/>
    </source>
</evidence>
<sequence>MNSLENYLLSLQINCYHTSVIQVSQVQMRIWQSLQNSSSYANSVIEEFELSGQPLSYQHAALFTLVLQQLGYKIKPTAENTLSVRHNHLLHDIRLVEQLNPNEA</sequence>
<proteinExistence type="predicted"/>
<accession>A0ABT6U2U6</accession>
<dbReference type="Proteomes" id="UP001156974">
    <property type="component" value="Unassembled WGS sequence"/>
</dbReference>